<accession>A0ABM6TGH3</accession>
<keyword evidence="2" id="KW-0732">Signal</keyword>
<dbReference type="PROSITE" id="PS51257">
    <property type="entry name" value="PROKAR_LIPOPROTEIN"/>
    <property type="match status" value="1"/>
</dbReference>
<feature type="region of interest" description="Disordered" evidence="1">
    <location>
        <begin position="28"/>
        <end position="61"/>
    </location>
</feature>
<feature type="domain" description="Alginate export" evidence="3">
    <location>
        <begin position="71"/>
        <end position="260"/>
    </location>
</feature>
<evidence type="ECO:0000313" key="5">
    <source>
        <dbReference type="Proteomes" id="UP000240527"/>
    </source>
</evidence>
<name>A0ABM6TGH3_9CAUL</name>
<sequence length="461" mass="50799">MKSMRRGLHCGAAALALACSTTAWAQTAPDQASKPADESAAEMTSEPPAEPPPPAPLPTISEQIGAGKLILEVRARYETVDQTRTATLRDPADAFTVRTRLGWETAEWKGLKGLIEFEDVRQAGPEHYAVNVPGATTPPLNGADKARYPVVNDPDVTELNRAQLTWTPNAALQVTAGRQRILLDDQRFIGNVGWRQDEQTFDAVRADVALGRFKATYAYVTHINRILGELRDWDSDSHLFNATWSPAEALRLQGFVYALDFGNSAINSSITKGAKASGKTWLGLYQLAYNATWARQSDYHHNTPDFSLDYFGADLAATFDIYTAKVSYESLEGDGTRGFTTPLATVHAFNGWSDAFVSPGGNKSFVDGLEDLNVSLNVKPRFRATYFFNTDLVARYHAFDDQRTGADLGHEWDLQFTAAITTKLSVQLKYADFQRAKTVPIGTAAPPASRTKTWLTLEYKF</sequence>
<feature type="signal peptide" evidence="2">
    <location>
        <begin position="1"/>
        <end position="25"/>
    </location>
</feature>
<evidence type="ECO:0000256" key="2">
    <source>
        <dbReference type="SAM" id="SignalP"/>
    </source>
</evidence>
<dbReference type="RefSeq" id="WP_083778379.1">
    <property type="nucleotide sequence ID" value="NZ_CP027850.1"/>
</dbReference>
<feature type="compositionally biased region" description="Pro residues" evidence="1">
    <location>
        <begin position="48"/>
        <end position="57"/>
    </location>
</feature>
<evidence type="ECO:0000259" key="3">
    <source>
        <dbReference type="Pfam" id="PF13372"/>
    </source>
</evidence>
<dbReference type="EMBL" id="CP027850">
    <property type="protein sequence ID" value="AVQ02251.1"/>
    <property type="molecule type" value="Genomic_DNA"/>
</dbReference>
<gene>
    <name evidence="4" type="ORF">B7G68_10575</name>
</gene>
<dbReference type="InterPro" id="IPR025388">
    <property type="entry name" value="Alginate_export_dom"/>
</dbReference>
<proteinExistence type="predicted"/>
<organism evidence="4 5">
    <name type="scientific">Caulobacter segnis</name>
    <dbReference type="NCBI Taxonomy" id="88688"/>
    <lineage>
        <taxon>Bacteria</taxon>
        <taxon>Pseudomonadati</taxon>
        <taxon>Pseudomonadota</taxon>
        <taxon>Alphaproteobacteria</taxon>
        <taxon>Caulobacterales</taxon>
        <taxon>Caulobacteraceae</taxon>
        <taxon>Caulobacter</taxon>
    </lineage>
</organism>
<evidence type="ECO:0000313" key="4">
    <source>
        <dbReference type="EMBL" id="AVQ02251.1"/>
    </source>
</evidence>
<evidence type="ECO:0000256" key="1">
    <source>
        <dbReference type="SAM" id="MobiDB-lite"/>
    </source>
</evidence>
<protein>
    <recommendedName>
        <fullName evidence="3">Alginate export domain-containing protein</fullName>
    </recommendedName>
</protein>
<reference evidence="4 5" key="1">
    <citation type="journal article" date="2015" name="Biotechnol. Bioeng.">
        <title>Genome sequence and phenotypic characterization of Caulobacter segnis.</title>
        <authorList>
            <person name="Patel S."/>
            <person name="Fletcher B."/>
            <person name="Scott D.C."/>
            <person name="Ely B."/>
        </authorList>
    </citation>
    <scope>NUCLEOTIDE SEQUENCE [LARGE SCALE GENOMIC DNA]</scope>
    <source>
        <strain evidence="4 5">TK0059</strain>
    </source>
</reference>
<feature type="chain" id="PRO_5046885331" description="Alginate export domain-containing protein" evidence="2">
    <location>
        <begin position="26"/>
        <end position="461"/>
    </location>
</feature>
<dbReference type="Proteomes" id="UP000240527">
    <property type="component" value="Chromosome"/>
</dbReference>
<keyword evidence="5" id="KW-1185">Reference proteome</keyword>
<dbReference type="Pfam" id="PF13372">
    <property type="entry name" value="Alginate_exp"/>
    <property type="match status" value="1"/>
</dbReference>